<comment type="caution">
    <text evidence="2">The sequence shown here is derived from an EMBL/GenBank/DDBJ whole genome shotgun (WGS) entry which is preliminary data.</text>
</comment>
<gene>
    <name evidence="2" type="ORF">BOX15_Mlig017677g1</name>
</gene>
<keyword evidence="1" id="KW-0472">Membrane</keyword>
<feature type="non-terminal residue" evidence="2">
    <location>
        <position position="1"/>
    </location>
</feature>
<evidence type="ECO:0000256" key="1">
    <source>
        <dbReference type="SAM" id="Phobius"/>
    </source>
</evidence>
<accession>A0A267GI54</accession>
<dbReference type="Proteomes" id="UP000215902">
    <property type="component" value="Unassembled WGS sequence"/>
</dbReference>
<proteinExistence type="predicted"/>
<feature type="transmembrane region" description="Helical" evidence="1">
    <location>
        <begin position="90"/>
        <end position="109"/>
    </location>
</feature>
<keyword evidence="1" id="KW-1133">Transmembrane helix</keyword>
<evidence type="ECO:0000313" key="2">
    <source>
        <dbReference type="EMBL" id="PAA85733.1"/>
    </source>
</evidence>
<sequence>ILSKTCGFCHCQLVGIGRLLGRSFATAQSQTQALKDGSEILVYNVPVRSRLRRFQQLYAGLAASGIIIASSSSGLLAYYQLYKGKRNELLSWMCTISLTIVLPASAYFAHRSLIAPKRVVRSVLLSPDGATVTVIPLSMLFKKPVIAPVSSLAISDIGHRHVKFTIKNPGGPIKFSLLTETVFIQHRPLFRKLFRAS</sequence>
<dbReference type="EMBL" id="NIVC01000306">
    <property type="protein sequence ID" value="PAA85733.1"/>
    <property type="molecule type" value="Genomic_DNA"/>
</dbReference>
<name>A0A267GI54_9PLAT</name>
<keyword evidence="3" id="KW-1185">Reference proteome</keyword>
<protein>
    <submittedName>
        <fullName evidence="2">Uncharacterized protein</fullName>
    </submittedName>
</protein>
<reference evidence="2 3" key="1">
    <citation type="submission" date="2017-06" db="EMBL/GenBank/DDBJ databases">
        <title>A platform for efficient transgenesis in Macrostomum lignano, a flatworm model organism for stem cell research.</title>
        <authorList>
            <person name="Berezikov E."/>
        </authorList>
    </citation>
    <scope>NUCLEOTIDE SEQUENCE [LARGE SCALE GENOMIC DNA]</scope>
    <source>
        <strain evidence="2">DV1</strain>
        <tissue evidence="2">Whole organism</tissue>
    </source>
</reference>
<evidence type="ECO:0000313" key="3">
    <source>
        <dbReference type="Proteomes" id="UP000215902"/>
    </source>
</evidence>
<dbReference type="AlphaFoldDB" id="A0A267GI54"/>
<organism evidence="2 3">
    <name type="scientific">Macrostomum lignano</name>
    <dbReference type="NCBI Taxonomy" id="282301"/>
    <lineage>
        <taxon>Eukaryota</taxon>
        <taxon>Metazoa</taxon>
        <taxon>Spiralia</taxon>
        <taxon>Lophotrochozoa</taxon>
        <taxon>Platyhelminthes</taxon>
        <taxon>Rhabditophora</taxon>
        <taxon>Macrostomorpha</taxon>
        <taxon>Macrostomida</taxon>
        <taxon>Macrostomidae</taxon>
        <taxon>Macrostomum</taxon>
    </lineage>
</organism>
<keyword evidence="1" id="KW-0812">Transmembrane</keyword>
<feature type="transmembrane region" description="Helical" evidence="1">
    <location>
        <begin position="57"/>
        <end position="78"/>
    </location>
</feature>